<dbReference type="InterPro" id="IPR000172">
    <property type="entry name" value="GMC_OxRdtase_N"/>
</dbReference>
<sequence>MGLIQSSTTVSDPSLFASPVDDTHNEDKPRGYDYIIVGGGGSSDNPSRLSEDPNVTVLLIEAGKSHEGDFPTSVPLAYGKLPRSEVDWDYVTTPQKGLGGRIIRWPRGKILGGSSAINAMLYHRCAPEDFDEWERLGGTGWNYADLRPYFDKAEHYTPSPSYPEVREEEHGSHGPWQITHVTKFAPILDPILETGEKMGIPFNQDINSPRGTLGSARLVGCIDEHGRRTSSATAYLTSDVLKRPNLTVAVKTVVERILFQDESTKPRAIGVEVSTSRGSQRYRAYASGEVILCAGAIVTPQLLLVSGLGPAGDLQKLNIEVVRDIPAVGKNLTDHLTTGPLRFRAQSDMTWDRYNQPLHGGIALLQWLITGKGPLSALSPSTAAFIRSDDPKLSSYWGESTSPVKDVTSGPGAPDLELLWFPVLFSTQPDGVVEPASGQYGITMAVSSLRPESTGQLNLASSSIWDKPVIDANYYGSENDINVAVRATRLLLGMARTEPLASLLDWTQMAGDDYFWPANADPNEVTDDVLKDWLRKNSLPIFHPVSSARMGRDPQTSVVDRELRVHGVAGLRIVDASTFPAQVSGHPCAVIVAMAEKAAEFIKRAA</sequence>
<evidence type="ECO:0000256" key="4">
    <source>
        <dbReference type="ARBA" id="ARBA00022827"/>
    </source>
</evidence>
<evidence type="ECO:0000313" key="10">
    <source>
        <dbReference type="Proteomes" id="UP000076727"/>
    </source>
</evidence>
<protein>
    <submittedName>
        <fullName evidence="9">GMC oxidoreductase</fullName>
    </submittedName>
</protein>
<keyword evidence="3" id="KW-0285">Flavoprotein</keyword>
<evidence type="ECO:0000256" key="1">
    <source>
        <dbReference type="ARBA" id="ARBA00001974"/>
    </source>
</evidence>
<dbReference type="AlphaFoldDB" id="A0A165N3L5"/>
<keyword evidence="10" id="KW-1185">Reference proteome</keyword>
<dbReference type="STRING" id="1314783.A0A165N3L5"/>
<evidence type="ECO:0000256" key="6">
    <source>
        <dbReference type="PIRSR" id="PIRSR000137-2"/>
    </source>
</evidence>
<name>A0A165N3L5_9APHY</name>
<dbReference type="SUPFAM" id="SSF54373">
    <property type="entry name" value="FAD-linked reductases, C-terminal domain"/>
    <property type="match status" value="1"/>
</dbReference>
<comment type="cofactor">
    <cofactor evidence="1 6">
        <name>FAD</name>
        <dbReference type="ChEBI" id="CHEBI:57692"/>
    </cofactor>
</comment>
<dbReference type="InterPro" id="IPR012132">
    <property type="entry name" value="GMC_OxRdtase"/>
</dbReference>
<dbReference type="SUPFAM" id="SSF51905">
    <property type="entry name" value="FAD/NAD(P)-binding domain"/>
    <property type="match status" value="1"/>
</dbReference>
<dbReference type="GO" id="GO:0050660">
    <property type="term" value="F:flavin adenine dinucleotide binding"/>
    <property type="evidence" value="ECO:0007669"/>
    <property type="project" value="InterPro"/>
</dbReference>
<dbReference type="EMBL" id="KV429088">
    <property type="protein sequence ID" value="KZT66467.1"/>
    <property type="molecule type" value="Genomic_DNA"/>
</dbReference>
<accession>A0A165N3L5</accession>
<evidence type="ECO:0000259" key="8">
    <source>
        <dbReference type="PROSITE" id="PS00624"/>
    </source>
</evidence>
<organism evidence="9 10">
    <name type="scientific">Daedalea quercina L-15889</name>
    <dbReference type="NCBI Taxonomy" id="1314783"/>
    <lineage>
        <taxon>Eukaryota</taxon>
        <taxon>Fungi</taxon>
        <taxon>Dikarya</taxon>
        <taxon>Basidiomycota</taxon>
        <taxon>Agaricomycotina</taxon>
        <taxon>Agaricomycetes</taxon>
        <taxon>Polyporales</taxon>
        <taxon>Fomitopsis</taxon>
    </lineage>
</organism>
<evidence type="ECO:0000256" key="7">
    <source>
        <dbReference type="SAM" id="MobiDB-lite"/>
    </source>
</evidence>
<dbReference type="InterPro" id="IPR007867">
    <property type="entry name" value="GMC_OxRtase_C"/>
</dbReference>
<dbReference type="Gene3D" id="3.30.560.10">
    <property type="entry name" value="Glucose Oxidase, domain 3"/>
    <property type="match status" value="1"/>
</dbReference>
<dbReference type="Proteomes" id="UP000076727">
    <property type="component" value="Unassembled WGS sequence"/>
</dbReference>
<feature type="region of interest" description="Disordered" evidence="7">
    <location>
        <begin position="1"/>
        <end position="29"/>
    </location>
</feature>
<dbReference type="PANTHER" id="PTHR11552">
    <property type="entry name" value="GLUCOSE-METHANOL-CHOLINE GMC OXIDOREDUCTASE"/>
    <property type="match status" value="1"/>
</dbReference>
<dbReference type="OrthoDB" id="269227at2759"/>
<feature type="active site" description="Proton acceptor" evidence="5">
    <location>
        <position position="586"/>
    </location>
</feature>
<feature type="binding site" evidence="6">
    <location>
        <position position="254"/>
    </location>
    <ligand>
        <name>FAD</name>
        <dbReference type="ChEBI" id="CHEBI:57692"/>
    </ligand>
</feature>
<feature type="compositionally biased region" description="Polar residues" evidence="7">
    <location>
        <begin position="1"/>
        <end position="12"/>
    </location>
</feature>
<keyword evidence="4 6" id="KW-0274">FAD</keyword>
<dbReference type="PIRSF" id="PIRSF000137">
    <property type="entry name" value="Alcohol_oxidase"/>
    <property type="match status" value="1"/>
</dbReference>
<dbReference type="Gene3D" id="3.50.50.60">
    <property type="entry name" value="FAD/NAD(P)-binding domain"/>
    <property type="match status" value="1"/>
</dbReference>
<gene>
    <name evidence="9" type="ORF">DAEQUDRAFT_767936</name>
</gene>
<dbReference type="InterPro" id="IPR036188">
    <property type="entry name" value="FAD/NAD-bd_sf"/>
</dbReference>
<reference evidence="9 10" key="1">
    <citation type="journal article" date="2016" name="Mol. Biol. Evol.">
        <title>Comparative Genomics of Early-Diverging Mushroom-Forming Fungi Provides Insights into the Origins of Lignocellulose Decay Capabilities.</title>
        <authorList>
            <person name="Nagy L.G."/>
            <person name="Riley R."/>
            <person name="Tritt A."/>
            <person name="Adam C."/>
            <person name="Daum C."/>
            <person name="Floudas D."/>
            <person name="Sun H."/>
            <person name="Yadav J.S."/>
            <person name="Pangilinan J."/>
            <person name="Larsson K.H."/>
            <person name="Matsuura K."/>
            <person name="Barry K."/>
            <person name="Labutti K."/>
            <person name="Kuo R."/>
            <person name="Ohm R.A."/>
            <person name="Bhattacharya S.S."/>
            <person name="Shirouzu T."/>
            <person name="Yoshinaga Y."/>
            <person name="Martin F.M."/>
            <person name="Grigoriev I.V."/>
            <person name="Hibbett D.S."/>
        </authorList>
    </citation>
    <scope>NUCLEOTIDE SEQUENCE [LARGE SCALE GENOMIC DNA]</scope>
    <source>
        <strain evidence="9 10">L-15889</strain>
    </source>
</reference>
<comment type="similarity">
    <text evidence="2">Belongs to the GMC oxidoreductase family.</text>
</comment>
<evidence type="ECO:0000256" key="3">
    <source>
        <dbReference type="ARBA" id="ARBA00022630"/>
    </source>
</evidence>
<dbReference type="GO" id="GO:0016614">
    <property type="term" value="F:oxidoreductase activity, acting on CH-OH group of donors"/>
    <property type="evidence" value="ECO:0007669"/>
    <property type="project" value="InterPro"/>
</dbReference>
<dbReference type="Pfam" id="PF00732">
    <property type="entry name" value="GMC_oxred_N"/>
    <property type="match status" value="1"/>
</dbReference>
<evidence type="ECO:0000256" key="2">
    <source>
        <dbReference type="ARBA" id="ARBA00010790"/>
    </source>
</evidence>
<dbReference type="Pfam" id="PF05199">
    <property type="entry name" value="GMC_oxred_C"/>
    <property type="match status" value="1"/>
</dbReference>
<feature type="active site" description="Proton donor" evidence="5">
    <location>
        <position position="543"/>
    </location>
</feature>
<dbReference type="PROSITE" id="PS00624">
    <property type="entry name" value="GMC_OXRED_2"/>
    <property type="match status" value="1"/>
</dbReference>
<dbReference type="PANTHER" id="PTHR11552:SF147">
    <property type="entry name" value="CHOLINE DEHYDROGENASE, MITOCHONDRIAL"/>
    <property type="match status" value="1"/>
</dbReference>
<proteinExistence type="inferred from homology"/>
<evidence type="ECO:0000313" key="9">
    <source>
        <dbReference type="EMBL" id="KZT66467.1"/>
    </source>
</evidence>
<evidence type="ECO:0000256" key="5">
    <source>
        <dbReference type="PIRSR" id="PIRSR000137-1"/>
    </source>
</evidence>
<feature type="domain" description="Glucose-methanol-choline oxidoreductase N-terminal" evidence="8">
    <location>
        <begin position="295"/>
        <end position="309"/>
    </location>
</feature>